<feature type="domain" description="Anti sigma-E protein RseA N-terminal" evidence="1">
    <location>
        <begin position="2"/>
        <end position="65"/>
    </location>
</feature>
<accession>A0A556ASD3</accession>
<dbReference type="PANTHER" id="PTHR38104">
    <property type="match status" value="1"/>
</dbReference>
<dbReference type="InterPro" id="IPR036147">
    <property type="entry name" value="Anti-sigma_E_RseA_N_sf"/>
</dbReference>
<dbReference type="GO" id="GO:0016989">
    <property type="term" value="F:sigma factor antagonist activity"/>
    <property type="evidence" value="ECO:0007669"/>
    <property type="project" value="InterPro"/>
</dbReference>
<dbReference type="InterPro" id="IPR005572">
    <property type="entry name" value="Anti-sigma_E_RseA_N"/>
</dbReference>
<keyword evidence="3" id="KW-1185">Reference proteome</keyword>
<evidence type="ECO:0000313" key="2">
    <source>
        <dbReference type="EMBL" id="TSH95836.1"/>
    </source>
</evidence>
<dbReference type="EMBL" id="VLTJ01000020">
    <property type="protein sequence ID" value="TSH95836.1"/>
    <property type="molecule type" value="Genomic_DNA"/>
</dbReference>
<proteinExistence type="predicted"/>
<comment type="caution">
    <text evidence="2">The sequence shown here is derived from an EMBL/GenBank/DDBJ whole genome shotgun (WGS) entry which is preliminary data.</text>
</comment>
<dbReference type="InterPro" id="IPR052383">
    <property type="entry name" value="Anti-sigma-E_RseA-like"/>
</dbReference>
<dbReference type="SUPFAM" id="SSF89069">
    <property type="entry name" value="N-terminal, cytoplasmic domain of anti-sigmaE factor RseA"/>
    <property type="match status" value="1"/>
</dbReference>
<dbReference type="CDD" id="cd16328">
    <property type="entry name" value="RseA_N"/>
    <property type="match status" value="1"/>
</dbReference>
<name>A0A556ASD3_9BURK</name>
<gene>
    <name evidence="2" type="ORF">FOZ76_10105</name>
</gene>
<evidence type="ECO:0000313" key="3">
    <source>
        <dbReference type="Proteomes" id="UP000318405"/>
    </source>
</evidence>
<reference evidence="2 3" key="1">
    <citation type="submission" date="2019-07" db="EMBL/GenBank/DDBJ databases">
        <title>Qingshengfaniella alkalisoli gen. nov., sp. nov., isolated from saline soil.</title>
        <authorList>
            <person name="Xu L."/>
            <person name="Huang X.-X."/>
            <person name="Sun J.-Q."/>
        </authorList>
    </citation>
    <scope>NUCLEOTIDE SEQUENCE [LARGE SCALE GENOMIC DNA]</scope>
    <source>
        <strain evidence="2 3">DSM 27279</strain>
    </source>
</reference>
<dbReference type="OrthoDB" id="8561243at2"/>
<dbReference type="PANTHER" id="PTHR38104:SF1">
    <property type="entry name" value="ANTI-SIGMA-E FACTOR RSEA"/>
    <property type="match status" value="1"/>
</dbReference>
<dbReference type="Pfam" id="PF03872">
    <property type="entry name" value="RseA_N"/>
    <property type="match status" value="1"/>
</dbReference>
<evidence type="ECO:0000259" key="1">
    <source>
        <dbReference type="Pfam" id="PF03872"/>
    </source>
</evidence>
<dbReference type="AlphaFoldDB" id="A0A556ASD3"/>
<dbReference type="Gene3D" id="1.10.10.880">
    <property type="entry name" value="Anti sigma-E protein RseA, N-terminal domain"/>
    <property type="match status" value="1"/>
</dbReference>
<dbReference type="Proteomes" id="UP000318405">
    <property type="component" value="Unassembled WGS sequence"/>
</dbReference>
<protein>
    <recommendedName>
        <fullName evidence="1">Anti sigma-E protein RseA N-terminal domain-containing protein</fullName>
    </recommendedName>
</protein>
<sequence>MDGEDEMPASLRGHPGLARDWDTFHLIGDVMRSEGLAHPSGGFAERMSRALADEPAIVAPQPRPARRHGLRYVVPGAALAAAVAVVTWVAQPYIAPTTGVLQASAGQSATRTATASASGTLTPQLADYFDAHRLLAGMGGMGTQASLDVAQR</sequence>
<organism evidence="2 3">
    <name type="scientific">Verticiella sediminum</name>
    <dbReference type="NCBI Taxonomy" id="1247510"/>
    <lineage>
        <taxon>Bacteria</taxon>
        <taxon>Pseudomonadati</taxon>
        <taxon>Pseudomonadota</taxon>
        <taxon>Betaproteobacteria</taxon>
        <taxon>Burkholderiales</taxon>
        <taxon>Alcaligenaceae</taxon>
        <taxon>Verticiella</taxon>
    </lineage>
</organism>